<evidence type="ECO:0000259" key="7">
    <source>
        <dbReference type="Pfam" id="PF03936"/>
    </source>
</evidence>
<evidence type="ECO:0000256" key="4">
    <source>
        <dbReference type="ARBA" id="ARBA00023239"/>
    </source>
</evidence>
<comment type="cofactor">
    <cofactor evidence="1">
        <name>Mg(2+)</name>
        <dbReference type="ChEBI" id="CHEBI:18420"/>
    </cofactor>
</comment>
<proteinExistence type="evidence at transcript level"/>
<evidence type="ECO:0000259" key="6">
    <source>
        <dbReference type="Pfam" id="PF01397"/>
    </source>
</evidence>
<evidence type="ECO:0000256" key="1">
    <source>
        <dbReference type="ARBA" id="ARBA00001946"/>
    </source>
</evidence>
<dbReference type="EMBL" id="MW592949">
    <property type="protein sequence ID" value="QWQ79582.1"/>
    <property type="molecule type" value="mRNA"/>
</dbReference>
<dbReference type="InterPro" id="IPR050148">
    <property type="entry name" value="Terpene_synthase-like"/>
</dbReference>
<dbReference type="SUPFAM" id="SSF48239">
    <property type="entry name" value="Terpenoid cyclases/Protein prenyltransferases"/>
    <property type="match status" value="2"/>
</dbReference>
<keyword evidence="4" id="KW-0456">Lyase</keyword>
<sequence length="852" mass="98022">MDFSQYSSIQLQVDKIKEMFSSTCDPYSFISPSAYDTAWLAMIPDPHQPLQPMFKSCLEWVLYNQKAEGFWGECDAHGMPTIECLPATLACIVAIKKWNIASGSCIEKGLAFIHANTEKFVREINHHCPRWFAIVFPAMVELANTVLRVDQLVFLHSSEGVMSELFNKRRQILEQEKVVDKCQNPPLLAYLEALPASYEIDQDEIIKYLMISNDGSLFQSPSATASAFMITGNKQCMTYLLSLVQRCDNGVPPTYPMDEDLMNLCMVNQLQRLGLAEHFVQETEKVLAKVYRNYLNKKSQPKPRNSVAAQIFRDSLAFRLLRMHGYGVSSDSLCWFLHHKDIRDQIENNHEYFSSSMLNVYRATDLMFSAEQDLQEARSFSKDLLETIVSVGTRDQTHDIVTSTLNLRRVIEHELSIPWFARLDHMEYRMWIEENDSNFLWMGKASSHRLSYPYNDELLGLAKQNFEFRQSIYKNELEELKRWSKDMGLSDMGFGREKTTYCYFAVAASSSLPHDSSIRMMVAKSAIVITVADDFYDMEGSLIELQGLTNAVQRWDARGLSGHSKVIFDALDNLVTEIAAKYFQQEGRDITCKLRDMWYETFFSWFTESMWGKNGCIPSMDEYLETGMISIAIHVILLQASWFLNPSLSNSKPRPAPYENITKLLMLIARLLNDTQSYQKEKEEGTVNFVLLYLKENPEADIEESIAFVRNILDNMQKELLQHVLLDGLSDLPKQCKYLHLSCLKVFQMFFNSTNRYDSNTEMLQDISKAIYIPVEVGNKKPLKPPMKTVPLFSGAKMNENTKISNVLFNRPSKHQMRRSTTLSTQRVSWPASSDHGHGKMFMPPKVRFCFT</sequence>
<dbReference type="Pfam" id="PF03936">
    <property type="entry name" value="Terpene_synth_C"/>
    <property type="match status" value="1"/>
</dbReference>
<dbReference type="SUPFAM" id="SSF48576">
    <property type="entry name" value="Terpenoid synthases"/>
    <property type="match status" value="1"/>
</dbReference>
<dbReference type="SFLD" id="SFLDG01014">
    <property type="entry name" value="Terpene_Cyclase_Like_1_N-term"/>
    <property type="match status" value="1"/>
</dbReference>
<organism evidence="8">
    <name type="scientific">Juglans sigillata</name>
    <dbReference type="NCBI Taxonomy" id="224355"/>
    <lineage>
        <taxon>Eukaryota</taxon>
        <taxon>Viridiplantae</taxon>
        <taxon>Streptophyta</taxon>
        <taxon>Embryophyta</taxon>
        <taxon>Tracheophyta</taxon>
        <taxon>Spermatophyta</taxon>
        <taxon>Magnoliopsida</taxon>
        <taxon>eudicotyledons</taxon>
        <taxon>Gunneridae</taxon>
        <taxon>Pentapetalae</taxon>
        <taxon>rosids</taxon>
        <taxon>fabids</taxon>
        <taxon>Fagales</taxon>
        <taxon>Juglandaceae</taxon>
        <taxon>Juglans</taxon>
    </lineage>
</organism>
<protein>
    <submittedName>
        <fullName evidence="8">TPS24</fullName>
    </submittedName>
</protein>
<dbReference type="InterPro" id="IPR001906">
    <property type="entry name" value="Terpene_synth_N"/>
</dbReference>
<accession>A0A8K1B1K5</accession>
<evidence type="ECO:0000256" key="5">
    <source>
        <dbReference type="SAM" id="MobiDB-lite"/>
    </source>
</evidence>
<dbReference type="GO" id="GO:0000287">
    <property type="term" value="F:magnesium ion binding"/>
    <property type="evidence" value="ECO:0007669"/>
    <property type="project" value="InterPro"/>
</dbReference>
<dbReference type="FunFam" id="1.10.600.10:FF:000036">
    <property type="entry name" value="cis-abienol synthase, chloroplastic"/>
    <property type="match status" value="1"/>
</dbReference>
<keyword evidence="3" id="KW-0460">Magnesium</keyword>
<dbReference type="InterPro" id="IPR005630">
    <property type="entry name" value="Terpene_synthase_metal-bd"/>
</dbReference>
<dbReference type="PANTHER" id="PTHR31739:SF25">
    <property type="entry name" value="(E,E)-GERANYLLINALOOL SYNTHASE"/>
    <property type="match status" value="1"/>
</dbReference>
<dbReference type="PANTHER" id="PTHR31739">
    <property type="entry name" value="ENT-COPALYL DIPHOSPHATE SYNTHASE, CHLOROPLASTIC"/>
    <property type="match status" value="1"/>
</dbReference>
<feature type="domain" description="Terpene synthase N-terminal" evidence="6">
    <location>
        <begin position="213"/>
        <end position="395"/>
    </location>
</feature>
<feature type="domain" description="Terpene synthase metal-binding" evidence="7">
    <location>
        <begin position="485"/>
        <end position="719"/>
    </location>
</feature>
<dbReference type="InterPro" id="IPR008949">
    <property type="entry name" value="Isoprenoid_synthase_dom_sf"/>
</dbReference>
<feature type="compositionally biased region" description="Polar residues" evidence="5">
    <location>
        <begin position="819"/>
        <end position="832"/>
    </location>
</feature>
<dbReference type="InterPro" id="IPR036965">
    <property type="entry name" value="Terpene_synth_N_sf"/>
</dbReference>
<dbReference type="Pfam" id="PF01397">
    <property type="entry name" value="Terpene_synth"/>
    <property type="match status" value="1"/>
</dbReference>
<name>A0A8K1B1K5_9ROSI</name>
<keyword evidence="2" id="KW-0479">Metal-binding</keyword>
<feature type="region of interest" description="Disordered" evidence="5">
    <location>
        <begin position="815"/>
        <end position="835"/>
    </location>
</feature>
<dbReference type="Gene3D" id="1.50.10.160">
    <property type="match status" value="1"/>
</dbReference>
<dbReference type="InterPro" id="IPR008930">
    <property type="entry name" value="Terpenoid_cyclase/PrenylTrfase"/>
</dbReference>
<dbReference type="Gene3D" id="1.50.10.130">
    <property type="entry name" value="Terpene synthase, N-terminal domain"/>
    <property type="match status" value="1"/>
</dbReference>
<evidence type="ECO:0000313" key="8">
    <source>
        <dbReference type="EMBL" id="QWQ79582.1"/>
    </source>
</evidence>
<evidence type="ECO:0000256" key="3">
    <source>
        <dbReference type="ARBA" id="ARBA00022842"/>
    </source>
</evidence>
<dbReference type="Gene3D" id="1.10.600.10">
    <property type="entry name" value="Farnesyl Diphosphate Synthase"/>
    <property type="match status" value="1"/>
</dbReference>
<evidence type="ECO:0000256" key="2">
    <source>
        <dbReference type="ARBA" id="ARBA00022723"/>
    </source>
</evidence>
<dbReference type="AlphaFoldDB" id="A0A8K1B1K5"/>
<dbReference type="FunFam" id="1.50.10.130:FF:000002">
    <property type="entry name" value="Ent-copalyl diphosphate synthase, chloroplastic"/>
    <property type="match status" value="1"/>
</dbReference>
<dbReference type="GO" id="GO:0010333">
    <property type="term" value="F:terpene synthase activity"/>
    <property type="evidence" value="ECO:0007669"/>
    <property type="project" value="InterPro"/>
</dbReference>
<dbReference type="GO" id="GO:0016102">
    <property type="term" value="P:diterpenoid biosynthetic process"/>
    <property type="evidence" value="ECO:0007669"/>
    <property type="project" value="TreeGrafter"/>
</dbReference>
<reference evidence="8" key="1">
    <citation type="submission" date="2021-02" db="EMBL/GenBank/DDBJ databases">
        <authorList>
            <person name="Yin Q.X."/>
            <person name="Jiang S.L."/>
            <person name="Li D.X."/>
            <person name="Yang R."/>
            <person name="Huang H.L."/>
            <person name="Tang Q."/>
            <person name="Wang Y."/>
            <person name="Chen Z."/>
        </authorList>
    </citation>
    <scope>NUCLEOTIDE SEQUENCE</scope>
</reference>